<evidence type="ECO:0000259" key="8">
    <source>
        <dbReference type="Pfam" id="PF07715"/>
    </source>
</evidence>
<evidence type="ECO:0000259" key="7">
    <source>
        <dbReference type="Pfam" id="PF00593"/>
    </source>
</evidence>
<organism evidence="9">
    <name type="scientific">bioreactor metagenome</name>
    <dbReference type="NCBI Taxonomy" id="1076179"/>
    <lineage>
        <taxon>unclassified sequences</taxon>
        <taxon>metagenomes</taxon>
        <taxon>ecological metagenomes</taxon>
    </lineage>
</organism>
<evidence type="ECO:0000256" key="6">
    <source>
        <dbReference type="ARBA" id="ARBA00023237"/>
    </source>
</evidence>
<dbReference type="InterPro" id="IPR036942">
    <property type="entry name" value="Beta-barrel_TonB_sf"/>
</dbReference>
<dbReference type="SUPFAM" id="SSF56935">
    <property type="entry name" value="Porins"/>
    <property type="match status" value="1"/>
</dbReference>
<dbReference type="InterPro" id="IPR023996">
    <property type="entry name" value="TonB-dep_OMP_SusC/RagA"/>
</dbReference>
<evidence type="ECO:0000256" key="1">
    <source>
        <dbReference type="ARBA" id="ARBA00004571"/>
    </source>
</evidence>
<dbReference type="Gene3D" id="2.60.40.1120">
    <property type="entry name" value="Carboxypeptidase-like, regulatory domain"/>
    <property type="match status" value="1"/>
</dbReference>
<dbReference type="Gene3D" id="2.170.130.10">
    <property type="entry name" value="TonB-dependent receptor, plug domain"/>
    <property type="match status" value="1"/>
</dbReference>
<evidence type="ECO:0000313" key="9">
    <source>
        <dbReference type="EMBL" id="MPL98412.1"/>
    </source>
</evidence>
<dbReference type="Pfam" id="PF13715">
    <property type="entry name" value="CarbopepD_reg_2"/>
    <property type="match status" value="1"/>
</dbReference>
<proteinExistence type="predicted"/>
<keyword evidence="3" id="KW-0812">Transmembrane</keyword>
<dbReference type="NCBIfam" id="TIGR04056">
    <property type="entry name" value="OMP_RagA_SusC"/>
    <property type="match status" value="1"/>
</dbReference>
<protein>
    <submittedName>
        <fullName evidence="9">TonB-dependent receptor SusC</fullName>
    </submittedName>
</protein>
<sequence length="997" mass="110609">MLRKNSFFICLVLLFISSGTFAQFLVKGKVTSGEDNLPMPGVSVLVKNTTRGTITDLDGNYSIEVPNEKSTLSFTFVGYKSAEMAVNSQKTINITMYPDNFVMDEVIVMGYSSQKKAELSSSVVTLTEDALTDVTSSDIGNLLQGKVAGVMIYNASGQPGSAAEIQIRGTGSISAGSDPLFVVDGIPYGSFNPNDVETISVLKDAGATALYGSAAAGGVIVVTTKSAKHNQATKVNFKATAGTKSALFGNFSLMDSEELYYMHKDLYSPALFKMLRPAELLDKDYDWVDGFFSPGFTQNYYVSAAGSTGKMGYFASVDYFKEDGTLINTNFERIAARLNLNSKLSDKLDMNIRLAYNNSNDQGTSSWTTLNDAYTKMPWDIPYDANGEIVKITSATRPDDGKTWYSQDKWNSLHNEQYNYNRSHSYGLVADFQLNWYITNWLVLTTTNRFDQSTYKNVQFIDPRSYSSSYANGYIYNGIGMSQSFGTTNILKANKNYGLHSINGLLGWEYGKYHTEFTAASGTGMPNGMDALNASSIYEIEGYKIPGAGWSAFAQAQYSYAGKYFATASYRADASSTFGPEDRIGYFPSAAASWLISNEEFLAGNDLITFLKLRGSYGVTGNSQIGSFKYLSTYSLNSSYQNIVGATPTRPANPYLRWETAYMSGIGVDVNLWKNIELNIDFYNIENKDLLLDVPQAPSTGFFEMTANVGSVRNRGIEIQLNTLNIQNKEFKWNTMFNIGFNKNVVTSTPDDEAFLQQRSSVNQQVKRGQDIYSWYMPKWMGVDPANGDPLWEKLTYDTEGNVIDRTTTNVYNDADFQVVGKATPLFSGGFINTINYKNFDLNINTNFVVGNKIFNYNRLAMDADGAYLGYNQMSLENNKVGWTRWQNPGDEATHPKLVMNGNKSSNSVSSRYLEDGSFFRIKNVSLGYNFSPEKLKKVSISNCRVYITADNVLTLTKFSGMDPEVSMKTSDYSLAGLYNDNYPISRQFLIGVEIGF</sequence>
<dbReference type="InterPro" id="IPR037066">
    <property type="entry name" value="Plug_dom_sf"/>
</dbReference>
<feature type="domain" description="TonB-dependent receptor plug" evidence="8">
    <location>
        <begin position="116"/>
        <end position="219"/>
    </location>
</feature>
<dbReference type="Pfam" id="PF07715">
    <property type="entry name" value="Plug"/>
    <property type="match status" value="1"/>
</dbReference>
<dbReference type="NCBIfam" id="TIGR04057">
    <property type="entry name" value="SusC_RagA_signa"/>
    <property type="match status" value="1"/>
</dbReference>
<dbReference type="SUPFAM" id="SSF49464">
    <property type="entry name" value="Carboxypeptidase regulatory domain-like"/>
    <property type="match status" value="1"/>
</dbReference>
<evidence type="ECO:0000256" key="2">
    <source>
        <dbReference type="ARBA" id="ARBA00022448"/>
    </source>
</evidence>
<evidence type="ECO:0000256" key="5">
    <source>
        <dbReference type="ARBA" id="ARBA00023136"/>
    </source>
</evidence>
<name>A0A644W739_9ZZZZ</name>
<dbReference type="InterPro" id="IPR012910">
    <property type="entry name" value="Plug_dom"/>
</dbReference>
<dbReference type="AlphaFoldDB" id="A0A644W739"/>
<dbReference type="FunFam" id="2.60.40.1120:FF:000003">
    <property type="entry name" value="Outer membrane protein Omp121"/>
    <property type="match status" value="1"/>
</dbReference>
<keyword evidence="6" id="KW-0998">Cell outer membrane</keyword>
<dbReference type="GO" id="GO:0009279">
    <property type="term" value="C:cell outer membrane"/>
    <property type="evidence" value="ECO:0007669"/>
    <property type="project" value="UniProtKB-SubCell"/>
</dbReference>
<dbReference type="EMBL" id="VSSQ01000607">
    <property type="protein sequence ID" value="MPL98412.1"/>
    <property type="molecule type" value="Genomic_DNA"/>
</dbReference>
<dbReference type="InterPro" id="IPR000531">
    <property type="entry name" value="Beta-barrel_TonB"/>
</dbReference>
<dbReference type="PROSITE" id="PS52016">
    <property type="entry name" value="TONB_DEPENDENT_REC_3"/>
    <property type="match status" value="1"/>
</dbReference>
<feature type="domain" description="TonB-dependent receptor-like beta-barrel" evidence="7">
    <location>
        <begin position="370"/>
        <end position="817"/>
    </location>
</feature>
<accession>A0A644W739</accession>
<evidence type="ECO:0000256" key="4">
    <source>
        <dbReference type="ARBA" id="ARBA00023077"/>
    </source>
</evidence>
<keyword evidence="5" id="KW-0472">Membrane</keyword>
<keyword evidence="2" id="KW-0813">Transport</keyword>
<dbReference type="InterPro" id="IPR039426">
    <property type="entry name" value="TonB-dep_rcpt-like"/>
</dbReference>
<reference evidence="9" key="1">
    <citation type="submission" date="2019-08" db="EMBL/GenBank/DDBJ databases">
        <authorList>
            <person name="Kucharzyk K."/>
            <person name="Murdoch R.W."/>
            <person name="Higgins S."/>
            <person name="Loffler F."/>
        </authorList>
    </citation>
    <scope>NUCLEOTIDE SEQUENCE</scope>
</reference>
<dbReference type="InterPro" id="IPR023997">
    <property type="entry name" value="TonB-dep_OMP_SusC/RagA_CS"/>
</dbReference>
<dbReference type="Pfam" id="PF00593">
    <property type="entry name" value="TonB_dep_Rec_b-barrel"/>
    <property type="match status" value="1"/>
</dbReference>
<evidence type="ECO:0000256" key="3">
    <source>
        <dbReference type="ARBA" id="ARBA00022692"/>
    </source>
</evidence>
<dbReference type="Gene3D" id="2.40.170.20">
    <property type="entry name" value="TonB-dependent receptor, beta-barrel domain"/>
    <property type="match status" value="1"/>
</dbReference>
<comment type="caution">
    <text evidence="9">The sequence shown here is derived from an EMBL/GenBank/DDBJ whole genome shotgun (WGS) entry which is preliminary data.</text>
</comment>
<comment type="subcellular location">
    <subcellularLocation>
        <location evidence="1">Cell outer membrane</location>
        <topology evidence="1">Multi-pass membrane protein</topology>
    </subcellularLocation>
</comment>
<gene>
    <name evidence="9" type="primary">susC_73</name>
    <name evidence="9" type="ORF">SDC9_44617</name>
</gene>
<dbReference type="InterPro" id="IPR008969">
    <property type="entry name" value="CarboxyPept-like_regulatory"/>
</dbReference>
<keyword evidence="4" id="KW-0798">TonB box</keyword>
<keyword evidence="9" id="KW-0675">Receptor</keyword>